<evidence type="ECO:0000256" key="1">
    <source>
        <dbReference type="SAM" id="SignalP"/>
    </source>
</evidence>
<protein>
    <submittedName>
        <fullName evidence="2">Chorismate synthase</fullName>
    </submittedName>
</protein>
<reference evidence="2" key="1">
    <citation type="journal article" date="2014" name="PLoS ONE">
        <title>Transcriptome-Based Identification of ABC Transporters in the Western Tarnished Plant Bug Lygus hesperus.</title>
        <authorList>
            <person name="Hull J.J."/>
            <person name="Chaney K."/>
            <person name="Geib S.M."/>
            <person name="Fabrick J.A."/>
            <person name="Brent C.S."/>
            <person name="Walsh D."/>
            <person name="Lavine L.C."/>
        </authorList>
    </citation>
    <scope>NUCLEOTIDE SEQUENCE</scope>
</reference>
<keyword evidence="1" id="KW-0732">Signal</keyword>
<sequence length="185" mass="20706">TMSLAAECMVVLLLLSQSASQDQTSEQPALFKDCFKVLKQHHTSEIEPSTEPTRHVLEQKNVSDDYEFSYEMDDVDGSNPIIVEGIWTALTWYVWRDPTGNKYSIRCTTDATGSKVQLKLFEYTGGIVAGRDRLGVVISTGALKSLVEANGFRMPLPGRRIKFKKIVRKRQILADSPTAKHINEG</sequence>
<feature type="chain" id="PRO_5002052777" evidence="1">
    <location>
        <begin position="21"/>
        <end position="185"/>
    </location>
</feature>
<proteinExistence type="predicted"/>
<name>A0A0A9XB02_LYGHE</name>
<organism evidence="2">
    <name type="scientific">Lygus hesperus</name>
    <name type="common">Western plant bug</name>
    <dbReference type="NCBI Taxonomy" id="30085"/>
    <lineage>
        <taxon>Eukaryota</taxon>
        <taxon>Metazoa</taxon>
        <taxon>Ecdysozoa</taxon>
        <taxon>Arthropoda</taxon>
        <taxon>Hexapoda</taxon>
        <taxon>Insecta</taxon>
        <taxon>Pterygota</taxon>
        <taxon>Neoptera</taxon>
        <taxon>Paraneoptera</taxon>
        <taxon>Hemiptera</taxon>
        <taxon>Heteroptera</taxon>
        <taxon>Panheteroptera</taxon>
        <taxon>Cimicomorpha</taxon>
        <taxon>Miridae</taxon>
        <taxon>Mirini</taxon>
        <taxon>Lygus</taxon>
    </lineage>
</organism>
<feature type="non-terminal residue" evidence="2">
    <location>
        <position position="1"/>
    </location>
</feature>
<accession>A0A0A9XB02</accession>
<dbReference type="EMBL" id="GBHO01026768">
    <property type="protein sequence ID" value="JAG16836.1"/>
    <property type="molecule type" value="Transcribed_RNA"/>
</dbReference>
<gene>
    <name evidence="2" type="primary">aroC_6</name>
    <name evidence="2" type="ORF">CM83_17004</name>
</gene>
<evidence type="ECO:0000313" key="2">
    <source>
        <dbReference type="EMBL" id="JAG16836.1"/>
    </source>
</evidence>
<dbReference type="AlphaFoldDB" id="A0A0A9XB02"/>
<reference evidence="2" key="2">
    <citation type="submission" date="2014-07" db="EMBL/GenBank/DDBJ databases">
        <authorList>
            <person name="Hull J."/>
        </authorList>
    </citation>
    <scope>NUCLEOTIDE SEQUENCE</scope>
</reference>
<feature type="signal peptide" evidence="1">
    <location>
        <begin position="1"/>
        <end position="20"/>
    </location>
</feature>